<evidence type="ECO:0000256" key="4">
    <source>
        <dbReference type="SAM" id="MobiDB-lite"/>
    </source>
</evidence>
<feature type="compositionally biased region" description="Basic residues" evidence="4">
    <location>
        <begin position="404"/>
        <end position="416"/>
    </location>
</feature>
<feature type="compositionally biased region" description="Basic and acidic residues" evidence="4">
    <location>
        <begin position="230"/>
        <end position="257"/>
    </location>
</feature>
<protein>
    <recommendedName>
        <fullName evidence="5">CHHC U11-48K-type domain-containing protein</fullName>
    </recommendedName>
</protein>
<dbReference type="AlphaFoldDB" id="A0A2A4J2F4"/>
<sequence>MDPSNRRDELWKLKSYTEEIDSELTLILQTLQWNRNHLLQNPLMVTCRYDSHHKVPPDKVAEHEKECFLRKNGYSKGDQLLPEPLDSESNTLVKLGKDKIQQIVADASKSDTTFKSGVGCPGAEPMSLERLQTSYSADERRAIHDAVVSAVPSCHDLTDLILPTIGEDKNEKVILTRNEILLELRNMRRRRTKYRVAAKSRNYSDVLRDVIKTQMEHFNDGKSTTEAMDEENKQREAEPDRRDSRLTSQEGDKYIRDRYKKFVPRPIKIEVDTDEGPKERIRDYSRDRSDSANRYEVGARDRSARDNDRRRHEDRSTDRRNDDRMDRDRRYGDYSRKRRHDDDSRDESRDRCSYNEGSKEKYKDYKSDRKSRRDENEDVDYQVHQDDRDDYEKPRERRSDGKKDKHKHKHRHHHDKRHTDRERSRERRSDHRHEERSGERIHIKQEREDSSMGDDKIKYERDRSRKNYDRKYGGHSSETDREKFPRYYNIPSQEIYDPNKVIKQEK</sequence>
<evidence type="ECO:0000256" key="3">
    <source>
        <dbReference type="ARBA" id="ARBA00022833"/>
    </source>
</evidence>
<evidence type="ECO:0000259" key="5">
    <source>
        <dbReference type="PROSITE" id="PS51800"/>
    </source>
</evidence>
<evidence type="ECO:0000256" key="1">
    <source>
        <dbReference type="ARBA" id="ARBA00022723"/>
    </source>
</evidence>
<dbReference type="PROSITE" id="PS51800">
    <property type="entry name" value="ZF_CHHC_U11_48K"/>
    <property type="match status" value="1"/>
</dbReference>
<feature type="region of interest" description="Disordered" evidence="4">
    <location>
        <begin position="216"/>
        <end position="486"/>
    </location>
</feature>
<organism evidence="6">
    <name type="scientific">Heliothis virescens</name>
    <name type="common">Tobacco budworm moth</name>
    <dbReference type="NCBI Taxonomy" id="7102"/>
    <lineage>
        <taxon>Eukaryota</taxon>
        <taxon>Metazoa</taxon>
        <taxon>Ecdysozoa</taxon>
        <taxon>Arthropoda</taxon>
        <taxon>Hexapoda</taxon>
        <taxon>Insecta</taxon>
        <taxon>Pterygota</taxon>
        <taxon>Neoptera</taxon>
        <taxon>Endopterygota</taxon>
        <taxon>Lepidoptera</taxon>
        <taxon>Glossata</taxon>
        <taxon>Ditrysia</taxon>
        <taxon>Noctuoidea</taxon>
        <taxon>Noctuidae</taxon>
        <taxon>Heliothinae</taxon>
        <taxon>Heliothis</taxon>
    </lineage>
</organism>
<dbReference type="EMBL" id="NWSH01004021">
    <property type="protein sequence ID" value="PCG65563.1"/>
    <property type="molecule type" value="Genomic_DNA"/>
</dbReference>
<comment type="caution">
    <text evidence="6">The sequence shown here is derived from an EMBL/GenBank/DDBJ whole genome shotgun (WGS) entry which is preliminary data.</text>
</comment>
<accession>A0A2A4J2F4</accession>
<evidence type="ECO:0000256" key="2">
    <source>
        <dbReference type="ARBA" id="ARBA00022771"/>
    </source>
</evidence>
<keyword evidence="1" id="KW-0479">Metal-binding</keyword>
<dbReference type="GO" id="GO:0008270">
    <property type="term" value="F:zinc ion binding"/>
    <property type="evidence" value="ECO:0007669"/>
    <property type="project" value="UniProtKB-KW"/>
</dbReference>
<dbReference type="STRING" id="7102.A0A2A4J2F4"/>
<feature type="domain" description="CHHC U11-48K-type" evidence="5">
    <location>
        <begin position="44"/>
        <end position="71"/>
    </location>
</feature>
<keyword evidence="3" id="KW-0862">Zinc</keyword>
<dbReference type="InterPro" id="IPR022776">
    <property type="entry name" value="TRM13/UPF0224_CHHC_Znf_dom"/>
</dbReference>
<reference evidence="6" key="1">
    <citation type="submission" date="2017-09" db="EMBL/GenBank/DDBJ databases">
        <title>Contemporary evolution of a Lepidopteran species, Heliothis virescens, in response to modern agricultural practices.</title>
        <authorList>
            <person name="Fritz M.L."/>
            <person name="Deyonke A.M."/>
            <person name="Papanicolaou A."/>
            <person name="Micinski S."/>
            <person name="Westbrook J."/>
            <person name="Gould F."/>
        </authorList>
    </citation>
    <scope>NUCLEOTIDE SEQUENCE [LARGE SCALE GENOMIC DNA]</scope>
    <source>
        <strain evidence="6">HvINT-</strain>
        <tissue evidence="6">Whole body</tissue>
    </source>
</reference>
<name>A0A2A4J2F4_HELVI</name>
<proteinExistence type="predicted"/>
<evidence type="ECO:0000313" key="6">
    <source>
        <dbReference type="EMBL" id="PCG65563.1"/>
    </source>
</evidence>
<feature type="compositionally biased region" description="Basic and acidic residues" evidence="4">
    <location>
        <begin position="417"/>
        <end position="485"/>
    </location>
</feature>
<feature type="compositionally biased region" description="Basic and acidic residues" evidence="4">
    <location>
        <begin position="267"/>
        <end position="403"/>
    </location>
</feature>
<keyword evidence="2" id="KW-0863">Zinc-finger</keyword>
<gene>
    <name evidence="6" type="ORF">B5V51_9008</name>
</gene>
<dbReference type="Pfam" id="PF05253">
    <property type="entry name" value="zf-U11-48K"/>
    <property type="match status" value="1"/>
</dbReference>